<evidence type="ECO:0008006" key="4">
    <source>
        <dbReference type="Google" id="ProtNLM"/>
    </source>
</evidence>
<dbReference type="EMBL" id="SGXC01000001">
    <property type="protein sequence ID" value="RZS84797.1"/>
    <property type="molecule type" value="Genomic_DNA"/>
</dbReference>
<keyword evidence="3" id="KW-1185">Reference proteome</keyword>
<dbReference type="Proteomes" id="UP000292445">
    <property type="component" value="Unassembled WGS sequence"/>
</dbReference>
<gene>
    <name evidence="2" type="ORF">EV675_0816</name>
</gene>
<feature type="transmembrane region" description="Helical" evidence="1">
    <location>
        <begin position="6"/>
        <end position="26"/>
    </location>
</feature>
<keyword evidence="1" id="KW-0812">Transmembrane</keyword>
<accession>A0A4V2F3P2</accession>
<evidence type="ECO:0000256" key="1">
    <source>
        <dbReference type="SAM" id="Phobius"/>
    </source>
</evidence>
<dbReference type="RefSeq" id="WP_130356125.1">
    <property type="nucleotide sequence ID" value="NZ_SGXC01000001.1"/>
</dbReference>
<feature type="transmembrane region" description="Helical" evidence="1">
    <location>
        <begin position="47"/>
        <end position="71"/>
    </location>
</feature>
<keyword evidence="1" id="KW-1133">Transmembrane helix</keyword>
<protein>
    <recommendedName>
        <fullName evidence="4">Transmembrane protein</fullName>
    </recommendedName>
</protein>
<evidence type="ECO:0000313" key="2">
    <source>
        <dbReference type="EMBL" id="RZS84797.1"/>
    </source>
</evidence>
<name>A0A4V2F3P2_9BURK</name>
<dbReference type="AlphaFoldDB" id="A0A4V2F3P2"/>
<keyword evidence="1" id="KW-0472">Membrane</keyword>
<reference evidence="2 3" key="1">
    <citation type="submission" date="2019-02" db="EMBL/GenBank/DDBJ databases">
        <title>Genomic Encyclopedia of Type Strains, Phase IV (KMG-IV): sequencing the most valuable type-strain genomes for metagenomic binning, comparative biology and taxonomic classification.</title>
        <authorList>
            <person name="Goeker M."/>
        </authorList>
    </citation>
    <scope>NUCLEOTIDE SEQUENCE [LARGE SCALE GENOMIC DNA]</scope>
    <source>
        <strain evidence="2 3">K24</strain>
    </source>
</reference>
<organism evidence="2 3">
    <name type="scientific">Pigmentiphaga kullae</name>
    <dbReference type="NCBI Taxonomy" id="151784"/>
    <lineage>
        <taxon>Bacteria</taxon>
        <taxon>Pseudomonadati</taxon>
        <taxon>Pseudomonadota</taxon>
        <taxon>Betaproteobacteria</taxon>
        <taxon>Burkholderiales</taxon>
        <taxon>Alcaligenaceae</taxon>
        <taxon>Pigmentiphaga</taxon>
    </lineage>
</organism>
<proteinExistence type="predicted"/>
<dbReference type="OrthoDB" id="6197657at2"/>
<sequence>MKWRRVGMWVLWPAFLASAGAALVVFTLLDPRGLTIVGRPVEMSRQAFYTAAFFLLWAIAGVSSAITLYLAGGGAGPDGNDVDDLP</sequence>
<evidence type="ECO:0000313" key="3">
    <source>
        <dbReference type="Proteomes" id="UP000292445"/>
    </source>
</evidence>
<comment type="caution">
    <text evidence="2">The sequence shown here is derived from an EMBL/GenBank/DDBJ whole genome shotgun (WGS) entry which is preliminary data.</text>
</comment>